<dbReference type="InterPro" id="IPR040442">
    <property type="entry name" value="Pyrv_kinase-like_dom_sf"/>
</dbReference>
<dbReference type="RefSeq" id="WP_114694016.1">
    <property type="nucleotide sequence ID" value="NZ_QQOH01000001.1"/>
</dbReference>
<dbReference type="Pfam" id="PF00224">
    <property type="entry name" value="PK"/>
    <property type="match status" value="1"/>
</dbReference>
<accession>A0A369WTP4</accession>
<dbReference type="SUPFAM" id="SSF51621">
    <property type="entry name" value="Phosphoenolpyruvate/pyruvate domain"/>
    <property type="match status" value="1"/>
</dbReference>
<dbReference type="GO" id="GO:0016301">
    <property type="term" value="F:kinase activity"/>
    <property type="evidence" value="ECO:0007669"/>
    <property type="project" value="UniProtKB-KW"/>
</dbReference>
<evidence type="ECO:0000259" key="15">
    <source>
        <dbReference type="Pfam" id="PF00224"/>
    </source>
</evidence>
<dbReference type="InterPro" id="IPR015813">
    <property type="entry name" value="Pyrv/PenolPyrv_kinase-like_dom"/>
</dbReference>
<dbReference type="InterPro" id="IPR001697">
    <property type="entry name" value="Pyr_Knase"/>
</dbReference>
<evidence type="ECO:0000259" key="16">
    <source>
        <dbReference type="Pfam" id="PF02887"/>
    </source>
</evidence>
<evidence type="ECO:0000256" key="8">
    <source>
        <dbReference type="ARBA" id="ARBA00022777"/>
    </source>
</evidence>
<dbReference type="Gene3D" id="3.20.20.60">
    <property type="entry name" value="Phosphoenolpyruvate-binding domains"/>
    <property type="match status" value="1"/>
</dbReference>
<feature type="domain" description="Pyruvate kinase barrel" evidence="15">
    <location>
        <begin position="3"/>
        <end position="328"/>
    </location>
</feature>
<dbReference type="Gene3D" id="2.40.33.10">
    <property type="entry name" value="PK beta-barrel domain-like"/>
    <property type="match status" value="1"/>
</dbReference>
<dbReference type="InterPro" id="IPR015806">
    <property type="entry name" value="Pyrv_Knase_insert_dom_sf"/>
</dbReference>
<evidence type="ECO:0000256" key="2">
    <source>
        <dbReference type="ARBA" id="ARBA00004997"/>
    </source>
</evidence>
<dbReference type="GO" id="GO:0005524">
    <property type="term" value="F:ATP binding"/>
    <property type="evidence" value="ECO:0007669"/>
    <property type="project" value="UniProtKB-KW"/>
</dbReference>
<dbReference type="EMBL" id="QQOH01000001">
    <property type="protein sequence ID" value="RDE24429.1"/>
    <property type="molecule type" value="Genomic_DNA"/>
</dbReference>
<keyword evidence="6" id="KW-0479">Metal-binding</keyword>
<evidence type="ECO:0000256" key="3">
    <source>
        <dbReference type="ARBA" id="ARBA00008663"/>
    </source>
</evidence>
<dbReference type="GO" id="GO:0030955">
    <property type="term" value="F:potassium ion binding"/>
    <property type="evidence" value="ECO:0007669"/>
    <property type="project" value="UniProtKB-UniRule"/>
</dbReference>
<evidence type="ECO:0000256" key="10">
    <source>
        <dbReference type="ARBA" id="ARBA00022842"/>
    </source>
</evidence>
<comment type="caution">
    <text evidence="17">The sequence shown here is derived from an EMBL/GenBank/DDBJ whole genome shotgun (WGS) entry which is preliminary data.</text>
</comment>
<dbReference type="InterPro" id="IPR015795">
    <property type="entry name" value="Pyrv_Knase_C"/>
</dbReference>
<feature type="domain" description="Pyruvate kinase C-terminal" evidence="16">
    <location>
        <begin position="360"/>
        <end position="475"/>
    </location>
</feature>
<keyword evidence="7" id="KW-0547">Nucleotide-binding</keyword>
<evidence type="ECO:0000256" key="11">
    <source>
        <dbReference type="ARBA" id="ARBA00023152"/>
    </source>
</evidence>
<reference evidence="17 18" key="1">
    <citation type="submission" date="2018-07" db="EMBL/GenBank/DDBJ databases">
        <title>Motiliproteus coralliicola sp. nov., a bacterium isolated from Coral.</title>
        <authorList>
            <person name="Wang G."/>
        </authorList>
    </citation>
    <scope>NUCLEOTIDE SEQUENCE [LARGE SCALE GENOMIC DNA]</scope>
    <source>
        <strain evidence="17 18">C34</strain>
    </source>
</reference>
<comment type="cofactor">
    <cofactor evidence="1">
        <name>K(+)</name>
        <dbReference type="ChEBI" id="CHEBI:29103"/>
    </cofactor>
</comment>
<keyword evidence="12 17" id="KW-0670">Pyruvate</keyword>
<dbReference type="InterPro" id="IPR011037">
    <property type="entry name" value="Pyrv_Knase-like_insert_dom_sf"/>
</dbReference>
<dbReference type="InterPro" id="IPR036918">
    <property type="entry name" value="Pyrv_Knase_C_sf"/>
</dbReference>
<dbReference type="GO" id="GO:0004743">
    <property type="term" value="F:pyruvate kinase activity"/>
    <property type="evidence" value="ECO:0007669"/>
    <property type="project" value="UniProtKB-UniRule"/>
</dbReference>
<dbReference type="PROSITE" id="PS00110">
    <property type="entry name" value="PYRUVATE_KINASE"/>
    <property type="match status" value="1"/>
</dbReference>
<gene>
    <name evidence="17" type="primary">pyk</name>
    <name evidence="17" type="ORF">DV711_02245</name>
</gene>
<comment type="catalytic activity">
    <reaction evidence="14">
        <text>pyruvate + ATP = phosphoenolpyruvate + ADP + H(+)</text>
        <dbReference type="Rhea" id="RHEA:18157"/>
        <dbReference type="ChEBI" id="CHEBI:15361"/>
        <dbReference type="ChEBI" id="CHEBI:15378"/>
        <dbReference type="ChEBI" id="CHEBI:30616"/>
        <dbReference type="ChEBI" id="CHEBI:58702"/>
        <dbReference type="ChEBI" id="CHEBI:456216"/>
        <dbReference type="EC" id="2.7.1.40"/>
    </reaction>
</comment>
<evidence type="ECO:0000256" key="7">
    <source>
        <dbReference type="ARBA" id="ARBA00022741"/>
    </source>
</evidence>
<keyword evidence="10 14" id="KW-0460">Magnesium</keyword>
<dbReference type="Proteomes" id="UP000253769">
    <property type="component" value="Unassembled WGS sequence"/>
</dbReference>
<dbReference type="AlphaFoldDB" id="A0A369WTP4"/>
<keyword evidence="11 14" id="KW-0324">Glycolysis</keyword>
<evidence type="ECO:0000256" key="14">
    <source>
        <dbReference type="RuleBase" id="RU000504"/>
    </source>
</evidence>
<dbReference type="UniPathway" id="UPA00109">
    <property type="reaction ID" value="UER00188"/>
</dbReference>
<keyword evidence="8 14" id="KW-0418">Kinase</keyword>
<dbReference type="NCBIfam" id="NF004978">
    <property type="entry name" value="PRK06354.1"/>
    <property type="match status" value="1"/>
</dbReference>
<dbReference type="PRINTS" id="PR01050">
    <property type="entry name" value="PYRUVTKNASE"/>
</dbReference>
<dbReference type="NCBIfam" id="NF004491">
    <property type="entry name" value="PRK05826.1"/>
    <property type="match status" value="1"/>
</dbReference>
<keyword evidence="18" id="KW-1185">Reference proteome</keyword>
<sequence>MKRRTKIVATLGPATDTPEAIERLIQTGVNVVRLNFSHGSPKEHQQRADLVREYARKLNRFVAILGDLQGPKIRIARFRDDKVHLAKGQTFILDAELDRNAGDANQVGIEYKELVTDSQNGDILLLDDGRIVLEVQRIEASRLICNVVTGGPLSNNKGINRQGGGLSAAALTAKDRRDILTAARIGVDYLAVSFPRDAEDMHLARQLLSEAGGEAGLIAKIERAEAVNDDRVLDTIIEASDGVMVARGDLGVEIGDAELIGVQKHIIDRARSLNRVVITATQMMETMITQPMPTRAEVFDVANAVLDGTDAVMLSAETAAGAYPIETVEAMARVILGAEKHPQAHTSKHRLSESFRHIDESIALAAMYTANHLSGVKAIICMTESGATPLLMSRIRSDQPIYAFSRHPRTQNRVALFRGVKTVPFDSEEIAHEEVNQRAIDELRTRGVIEDGDLVIITKGDYVNCLGGTNTLKVVRVGRDIR</sequence>
<dbReference type="PANTHER" id="PTHR11817">
    <property type="entry name" value="PYRUVATE KINASE"/>
    <property type="match status" value="1"/>
</dbReference>
<keyword evidence="9" id="KW-0067">ATP-binding</keyword>
<evidence type="ECO:0000256" key="9">
    <source>
        <dbReference type="ARBA" id="ARBA00022840"/>
    </source>
</evidence>
<dbReference type="SUPFAM" id="SSF50800">
    <property type="entry name" value="PK beta-barrel domain-like"/>
    <property type="match status" value="1"/>
</dbReference>
<evidence type="ECO:0000313" key="18">
    <source>
        <dbReference type="Proteomes" id="UP000253769"/>
    </source>
</evidence>
<dbReference type="InterPro" id="IPR015793">
    <property type="entry name" value="Pyrv_Knase_brl"/>
</dbReference>
<proteinExistence type="inferred from homology"/>
<protein>
    <recommendedName>
        <fullName evidence="4 13">Pyruvate kinase</fullName>
        <ecNumber evidence="4 13">2.7.1.40</ecNumber>
    </recommendedName>
</protein>
<dbReference type="NCBIfam" id="TIGR01064">
    <property type="entry name" value="pyruv_kin"/>
    <property type="match status" value="1"/>
</dbReference>
<dbReference type="SUPFAM" id="SSF52935">
    <property type="entry name" value="PK C-terminal domain-like"/>
    <property type="match status" value="1"/>
</dbReference>
<evidence type="ECO:0000256" key="12">
    <source>
        <dbReference type="ARBA" id="ARBA00023317"/>
    </source>
</evidence>
<name>A0A369WTP4_9GAMM</name>
<dbReference type="FunFam" id="2.40.33.10:FF:000001">
    <property type="entry name" value="Pyruvate kinase"/>
    <property type="match status" value="1"/>
</dbReference>
<organism evidence="17 18">
    <name type="scientific">Motiliproteus coralliicola</name>
    <dbReference type="NCBI Taxonomy" id="2283196"/>
    <lineage>
        <taxon>Bacteria</taxon>
        <taxon>Pseudomonadati</taxon>
        <taxon>Pseudomonadota</taxon>
        <taxon>Gammaproteobacteria</taxon>
        <taxon>Oceanospirillales</taxon>
        <taxon>Oceanospirillaceae</taxon>
        <taxon>Motiliproteus</taxon>
    </lineage>
</organism>
<dbReference type="EC" id="2.7.1.40" evidence="4 13"/>
<evidence type="ECO:0000256" key="6">
    <source>
        <dbReference type="ARBA" id="ARBA00022723"/>
    </source>
</evidence>
<evidence type="ECO:0000256" key="13">
    <source>
        <dbReference type="NCBIfam" id="TIGR01064"/>
    </source>
</evidence>
<dbReference type="GO" id="GO:0000287">
    <property type="term" value="F:magnesium ion binding"/>
    <property type="evidence" value="ECO:0007669"/>
    <property type="project" value="UniProtKB-UniRule"/>
</dbReference>
<evidence type="ECO:0000256" key="1">
    <source>
        <dbReference type="ARBA" id="ARBA00001958"/>
    </source>
</evidence>
<evidence type="ECO:0000256" key="5">
    <source>
        <dbReference type="ARBA" id="ARBA00022679"/>
    </source>
</evidence>
<evidence type="ECO:0000313" key="17">
    <source>
        <dbReference type="EMBL" id="RDE24429.1"/>
    </source>
</evidence>
<dbReference type="OrthoDB" id="9812123at2"/>
<dbReference type="InterPro" id="IPR018209">
    <property type="entry name" value="Pyrv_Knase_AS"/>
</dbReference>
<dbReference type="Gene3D" id="3.40.1380.20">
    <property type="entry name" value="Pyruvate kinase, C-terminal domain"/>
    <property type="match status" value="1"/>
</dbReference>
<dbReference type="Pfam" id="PF02887">
    <property type="entry name" value="PK_C"/>
    <property type="match status" value="1"/>
</dbReference>
<keyword evidence="5 14" id="KW-0808">Transferase</keyword>
<comment type="similarity">
    <text evidence="3 14">Belongs to the pyruvate kinase family.</text>
</comment>
<comment type="pathway">
    <text evidence="2 14">Carbohydrate degradation; glycolysis; pyruvate from D-glyceraldehyde 3-phosphate: step 5/5.</text>
</comment>
<evidence type="ECO:0000256" key="4">
    <source>
        <dbReference type="ARBA" id="ARBA00012142"/>
    </source>
</evidence>